<feature type="transmembrane region" description="Helical" evidence="5">
    <location>
        <begin position="337"/>
        <end position="356"/>
    </location>
</feature>
<evidence type="ECO:0000313" key="7">
    <source>
        <dbReference type="EMBL" id="BAZ87374.1"/>
    </source>
</evidence>
<evidence type="ECO:0000256" key="1">
    <source>
        <dbReference type="ARBA" id="ARBA00004651"/>
    </source>
</evidence>
<evidence type="ECO:0000256" key="5">
    <source>
        <dbReference type="SAM" id="Phobius"/>
    </source>
</evidence>
<dbReference type="InterPro" id="IPR020846">
    <property type="entry name" value="MFS_dom"/>
</dbReference>
<evidence type="ECO:0000313" key="8">
    <source>
        <dbReference type="Proteomes" id="UP000218702"/>
    </source>
</evidence>
<evidence type="ECO:0000256" key="3">
    <source>
        <dbReference type="ARBA" id="ARBA00022989"/>
    </source>
</evidence>
<feature type="transmembrane region" description="Helical" evidence="5">
    <location>
        <begin position="139"/>
        <end position="166"/>
    </location>
</feature>
<feature type="domain" description="Major facilitator superfamily (MFS) profile" evidence="6">
    <location>
        <begin position="265"/>
        <end position="457"/>
    </location>
</feature>
<dbReference type="InterPro" id="IPR052528">
    <property type="entry name" value="Sugar_transport-like"/>
</dbReference>
<dbReference type="GO" id="GO:0022857">
    <property type="term" value="F:transmembrane transporter activity"/>
    <property type="evidence" value="ECO:0007669"/>
    <property type="project" value="InterPro"/>
</dbReference>
<dbReference type="InterPro" id="IPR036259">
    <property type="entry name" value="MFS_trans_sf"/>
</dbReference>
<accession>A0A1Z4V7E6</accession>
<dbReference type="PROSITE" id="PS50850">
    <property type="entry name" value="MFS"/>
    <property type="match status" value="1"/>
</dbReference>
<feature type="transmembrane region" description="Helical" evidence="5">
    <location>
        <begin position="47"/>
        <end position="67"/>
    </location>
</feature>
<feature type="transmembrane region" description="Helical" evidence="5">
    <location>
        <begin position="271"/>
        <end position="292"/>
    </location>
</feature>
<dbReference type="PANTHER" id="PTHR23526:SF2">
    <property type="entry name" value="MAJOR FACILITATOR SUPERFAMILY (MFS) PROFILE DOMAIN-CONTAINING PROTEIN"/>
    <property type="match status" value="1"/>
</dbReference>
<proteinExistence type="predicted"/>
<organism evidence="7 8">
    <name type="scientific">Dolichospermum compactum NIES-806</name>
    <dbReference type="NCBI Taxonomy" id="1973481"/>
    <lineage>
        <taxon>Bacteria</taxon>
        <taxon>Bacillati</taxon>
        <taxon>Cyanobacteriota</taxon>
        <taxon>Cyanophyceae</taxon>
        <taxon>Nostocales</taxon>
        <taxon>Aphanizomenonaceae</taxon>
        <taxon>Dolichospermum</taxon>
        <taxon>Dolichospermum compactum</taxon>
    </lineage>
</organism>
<dbReference type="AlphaFoldDB" id="A0A1Z4V7E6"/>
<feature type="transmembrane region" description="Helical" evidence="5">
    <location>
        <begin position="428"/>
        <end position="452"/>
    </location>
</feature>
<dbReference type="Proteomes" id="UP000218702">
    <property type="component" value="Chromosome"/>
</dbReference>
<evidence type="ECO:0000256" key="4">
    <source>
        <dbReference type="ARBA" id="ARBA00023136"/>
    </source>
</evidence>
<keyword evidence="3 5" id="KW-1133">Transmembrane helix</keyword>
<name>A0A1Z4V7E6_9CYAN</name>
<dbReference type="Pfam" id="PF07690">
    <property type="entry name" value="MFS_1"/>
    <property type="match status" value="1"/>
</dbReference>
<dbReference type="OrthoDB" id="9772882at2"/>
<evidence type="ECO:0000259" key="6">
    <source>
        <dbReference type="PROSITE" id="PS50850"/>
    </source>
</evidence>
<evidence type="ECO:0000256" key="2">
    <source>
        <dbReference type="ARBA" id="ARBA00022692"/>
    </source>
</evidence>
<dbReference type="RefSeq" id="WP_096669373.1">
    <property type="nucleotide sequence ID" value="NZ_AP018316.1"/>
</dbReference>
<gene>
    <name evidence="7" type="ORF">NIES806_35970</name>
</gene>
<feature type="transmembrane region" description="Helical" evidence="5">
    <location>
        <begin position="210"/>
        <end position="230"/>
    </location>
</feature>
<feature type="transmembrane region" description="Helical" evidence="5">
    <location>
        <begin position="304"/>
        <end position="325"/>
    </location>
</feature>
<dbReference type="InterPro" id="IPR011701">
    <property type="entry name" value="MFS"/>
</dbReference>
<dbReference type="SUPFAM" id="SSF103473">
    <property type="entry name" value="MFS general substrate transporter"/>
    <property type="match status" value="1"/>
</dbReference>
<comment type="subcellular location">
    <subcellularLocation>
        <location evidence="1">Cell membrane</location>
        <topology evidence="1">Multi-pass membrane protein</topology>
    </subcellularLocation>
</comment>
<dbReference type="Gene3D" id="1.20.1250.20">
    <property type="entry name" value="MFS general substrate transporter like domains"/>
    <property type="match status" value="2"/>
</dbReference>
<dbReference type="EMBL" id="AP018316">
    <property type="protein sequence ID" value="BAZ87374.1"/>
    <property type="molecule type" value="Genomic_DNA"/>
</dbReference>
<dbReference type="KEGG" id="dcm:NIES806_35970"/>
<sequence>MNSLPVDIVEPLDIQTSNLDSSLIKQFPKQFTKNDIRTSLQASTADAIFASIFSLSTGGILVSNLLVELGATPVIFGMLSSIPMLVNFVQPVGAYISEQTTSRFKYSLLTFGTSRLLWLILVIGIFANNSSVLNSQQLVVLTLSIVLFSHLLGGLGSASWLSWLAIIVPRRLRGRYFGIRNSACHLTNLICIPLAGLIISHWYGGTIQGYGLVLSLGTICGIISLFCQYFQADVNPQLQNQYSLHGCENPPEDIYKEETNWITIIGQNSKFLLFLLYFSIWMLAVHLSAPFFNFYLLDTLDLDVTLVTIYNSLQTGANLLVLILWGKLADRIGNRPILVCVGVLVAITPLLWLGIGNHQLDSWLWLPLLHIFTGITWAGVDLCSTNMYLGIAPAKNKSIYFAIVAAVGGVSGALGTTIGGFIAQSPNFGGLLGLFALSSLCRLLGLLPLIFVQEPGK</sequence>
<reference evidence="7 8" key="1">
    <citation type="submission" date="2017-06" db="EMBL/GenBank/DDBJ databases">
        <title>Genome sequencing of cyanobaciteial culture collection at National Institute for Environmental Studies (NIES).</title>
        <authorList>
            <person name="Hirose Y."/>
            <person name="Shimura Y."/>
            <person name="Fujisawa T."/>
            <person name="Nakamura Y."/>
            <person name="Kawachi M."/>
        </authorList>
    </citation>
    <scope>NUCLEOTIDE SEQUENCE [LARGE SCALE GENOMIC DNA]</scope>
    <source>
        <strain evidence="7 8">NIES-806</strain>
    </source>
</reference>
<dbReference type="GO" id="GO:0005886">
    <property type="term" value="C:plasma membrane"/>
    <property type="evidence" value="ECO:0007669"/>
    <property type="project" value="UniProtKB-SubCell"/>
</dbReference>
<dbReference type="PANTHER" id="PTHR23526">
    <property type="entry name" value="INTEGRAL MEMBRANE TRANSPORT PROTEIN-RELATED"/>
    <property type="match status" value="1"/>
</dbReference>
<feature type="transmembrane region" description="Helical" evidence="5">
    <location>
        <begin position="400"/>
        <end position="422"/>
    </location>
</feature>
<keyword evidence="2 5" id="KW-0812">Transmembrane</keyword>
<feature type="transmembrane region" description="Helical" evidence="5">
    <location>
        <begin position="73"/>
        <end position="96"/>
    </location>
</feature>
<feature type="transmembrane region" description="Helical" evidence="5">
    <location>
        <begin position="108"/>
        <end position="127"/>
    </location>
</feature>
<keyword evidence="4 5" id="KW-0472">Membrane</keyword>
<keyword evidence="8" id="KW-1185">Reference proteome</keyword>
<feature type="transmembrane region" description="Helical" evidence="5">
    <location>
        <begin position="186"/>
        <end position="204"/>
    </location>
</feature>
<protein>
    <submittedName>
        <fullName evidence="7">Major facilitator superfamily protein</fullName>
    </submittedName>
</protein>